<feature type="compositionally biased region" description="Polar residues" evidence="1">
    <location>
        <begin position="120"/>
        <end position="131"/>
    </location>
</feature>
<feature type="region of interest" description="Disordered" evidence="1">
    <location>
        <begin position="74"/>
        <end position="157"/>
    </location>
</feature>
<protein>
    <submittedName>
        <fullName evidence="2">Uncharacterized protein</fullName>
    </submittedName>
</protein>
<dbReference type="Proteomes" id="UP001054837">
    <property type="component" value="Unassembled WGS sequence"/>
</dbReference>
<name>A0AAV4TY68_9ARAC</name>
<reference evidence="2 3" key="1">
    <citation type="submission" date="2021-06" db="EMBL/GenBank/DDBJ databases">
        <title>Caerostris darwini draft genome.</title>
        <authorList>
            <person name="Kono N."/>
            <person name="Arakawa K."/>
        </authorList>
    </citation>
    <scope>NUCLEOTIDE SEQUENCE [LARGE SCALE GENOMIC DNA]</scope>
</reference>
<accession>A0AAV4TY68</accession>
<keyword evidence="3" id="KW-1185">Reference proteome</keyword>
<dbReference type="AlphaFoldDB" id="A0AAV4TY68"/>
<feature type="compositionally biased region" description="Polar residues" evidence="1">
    <location>
        <begin position="80"/>
        <end position="95"/>
    </location>
</feature>
<organism evidence="2 3">
    <name type="scientific">Caerostris darwini</name>
    <dbReference type="NCBI Taxonomy" id="1538125"/>
    <lineage>
        <taxon>Eukaryota</taxon>
        <taxon>Metazoa</taxon>
        <taxon>Ecdysozoa</taxon>
        <taxon>Arthropoda</taxon>
        <taxon>Chelicerata</taxon>
        <taxon>Arachnida</taxon>
        <taxon>Araneae</taxon>
        <taxon>Araneomorphae</taxon>
        <taxon>Entelegynae</taxon>
        <taxon>Araneoidea</taxon>
        <taxon>Araneidae</taxon>
        <taxon>Caerostris</taxon>
    </lineage>
</organism>
<proteinExistence type="predicted"/>
<dbReference type="EMBL" id="BPLQ01010311">
    <property type="protein sequence ID" value="GIY49872.1"/>
    <property type="molecule type" value="Genomic_DNA"/>
</dbReference>
<evidence type="ECO:0000256" key="1">
    <source>
        <dbReference type="SAM" id="MobiDB-lite"/>
    </source>
</evidence>
<gene>
    <name evidence="2" type="ORF">CDAR_127951</name>
</gene>
<comment type="caution">
    <text evidence="2">The sequence shown here is derived from an EMBL/GenBank/DDBJ whole genome shotgun (WGS) entry which is preliminary data.</text>
</comment>
<feature type="region of interest" description="Disordered" evidence="1">
    <location>
        <begin position="19"/>
        <end position="38"/>
    </location>
</feature>
<evidence type="ECO:0000313" key="3">
    <source>
        <dbReference type="Proteomes" id="UP001054837"/>
    </source>
</evidence>
<sequence length="248" mass="28188">MFGPFGSFQPTFEATAESYFHEERSRSSIYDDIAPSSTPVIQPRLHIAEPSDYIASGTPVLQPREREEEYFLATADSHPTHSQFTSEGQYRTTETLRGHPWPKTGRRPSDDASPTIRPQYDSTAYSITAESETTKPLLDQITPNEESEALQKSKDLSPKLTAETMKYTHDIKHTDDFGKDFSSHTDKNLVSNDFVQLNNKHKGQKIRFAESQSATSDQHKRDFSQQANLPRRKIKATSFQKRSVKDSK</sequence>
<evidence type="ECO:0000313" key="2">
    <source>
        <dbReference type="EMBL" id="GIY49872.1"/>
    </source>
</evidence>
<feature type="region of interest" description="Disordered" evidence="1">
    <location>
        <begin position="202"/>
        <end position="248"/>
    </location>
</feature>